<dbReference type="GO" id="GO:0030532">
    <property type="term" value="C:small nuclear ribonucleoprotein complex"/>
    <property type="evidence" value="ECO:0007669"/>
    <property type="project" value="EnsemblFungi"/>
</dbReference>
<evidence type="ECO:0000313" key="3">
    <source>
        <dbReference type="Proteomes" id="UP000187013"/>
    </source>
</evidence>
<dbReference type="Pfam" id="PF04938">
    <property type="entry name" value="SIP1"/>
    <property type="match status" value="1"/>
</dbReference>
<dbReference type="PRINTS" id="PR02039">
    <property type="entry name" value="SPLICEFRBRR1"/>
</dbReference>
<dbReference type="eggNOG" id="ENOG502S02X">
    <property type="taxonomic scope" value="Eukaryota"/>
</dbReference>
<name>A0A1Q2ZY54_ZYGRO</name>
<reference evidence="2 3" key="1">
    <citation type="submission" date="2016-08" db="EMBL/GenBank/DDBJ databases">
        <title>Draft genome sequence of allopolyploid Zygosaccharomyces rouxii.</title>
        <authorList>
            <person name="Watanabe J."/>
            <person name="Uehara K."/>
            <person name="Mogi Y."/>
            <person name="Tsukioka Y."/>
        </authorList>
    </citation>
    <scope>NUCLEOTIDE SEQUENCE [LARGE SCALE GENOMIC DNA]</scope>
    <source>
        <strain evidence="2 3">NBRC 110957</strain>
    </source>
</reference>
<organism evidence="2 3">
    <name type="scientific">Zygosaccharomyces rouxii</name>
    <dbReference type="NCBI Taxonomy" id="4956"/>
    <lineage>
        <taxon>Eukaryota</taxon>
        <taxon>Fungi</taxon>
        <taxon>Dikarya</taxon>
        <taxon>Ascomycota</taxon>
        <taxon>Saccharomycotina</taxon>
        <taxon>Saccharomycetes</taxon>
        <taxon>Saccharomycetales</taxon>
        <taxon>Saccharomycetaceae</taxon>
        <taxon>Zygosaccharomyces</taxon>
    </lineage>
</organism>
<protein>
    <recommendedName>
        <fullName evidence="4">Pre-mRNA-splicing factor BRR1</fullName>
    </recommendedName>
</protein>
<comment type="caution">
    <text evidence="2">The sequence shown here is derived from an EMBL/GenBank/DDBJ whole genome shotgun (WGS) entry which is preliminary data.</text>
</comment>
<evidence type="ECO:0000256" key="1">
    <source>
        <dbReference type="SAM" id="MobiDB-lite"/>
    </source>
</evidence>
<sequence>MDSEDQSLDSIFGQQRAFSLDDPLVDPHVVAYLQGVRTQALRTSAISTHGRSASPKHSADLYDDEVPSKGIPESLSAIEDGMSPWVEWFNETRDIILEEGKSSHEYDDDSLELVLHHLKNYLQEQKGLKGISAHVLNILQDLGPMSKSNDGDDGDNDELEIDPEWAQSMLLNFKSQKIASLEDLKNCIKSKNQTPPRGFKEWYHFLQSHEPAHTYFTGKIINGETLWTLVQYMSHDWIKDIHKQKRFSRAQRFSAWLLYILFHIPTNVTAEYVSNIRELGKRCKKAILADAMVAESKRPVLLKDCQSSEMVELSTPSPPPELDILRLTLVVIAVVYRQRDLTNWQDQAL</sequence>
<dbReference type="OMA" id="NEPSHSI"/>
<feature type="region of interest" description="Disordered" evidence="1">
    <location>
        <begin position="46"/>
        <end position="66"/>
    </location>
</feature>
<dbReference type="AlphaFoldDB" id="A0A1Q2ZY54"/>
<dbReference type="GO" id="GO:0000245">
    <property type="term" value="P:spliceosomal complex assembly"/>
    <property type="evidence" value="ECO:0007669"/>
    <property type="project" value="EnsemblFungi"/>
</dbReference>
<dbReference type="EMBL" id="BDGX01000009">
    <property type="protein sequence ID" value="GAV48381.1"/>
    <property type="molecule type" value="Genomic_DNA"/>
</dbReference>
<dbReference type="Gene3D" id="1.20.58.1070">
    <property type="match status" value="1"/>
</dbReference>
<dbReference type="InterPro" id="IPR023251">
    <property type="entry name" value="Brr1"/>
</dbReference>
<dbReference type="OrthoDB" id="428895at2759"/>
<proteinExistence type="predicted"/>
<gene>
    <name evidence="2" type="ORF">ZYGR_0I06780</name>
</gene>
<evidence type="ECO:0000313" key="2">
    <source>
        <dbReference type="EMBL" id="GAV48381.1"/>
    </source>
</evidence>
<dbReference type="Proteomes" id="UP000187013">
    <property type="component" value="Unassembled WGS sequence"/>
</dbReference>
<dbReference type="GO" id="GO:0017069">
    <property type="term" value="F:snRNA binding"/>
    <property type="evidence" value="ECO:0007669"/>
    <property type="project" value="EnsemblFungi"/>
</dbReference>
<dbReference type="GO" id="GO:0000387">
    <property type="term" value="P:spliceosomal snRNP assembly"/>
    <property type="evidence" value="ECO:0007669"/>
    <property type="project" value="InterPro"/>
</dbReference>
<accession>A0A1Q2ZY54</accession>
<evidence type="ECO:0008006" key="4">
    <source>
        <dbReference type="Google" id="ProtNLM"/>
    </source>
</evidence>
<dbReference type="InterPro" id="IPR035426">
    <property type="entry name" value="Gemin2/Brr1"/>
</dbReference>